<accession>A0ABU4Z0C7</accession>
<dbReference type="InterPro" id="IPR008947">
    <property type="entry name" value="PLipase_C/P1_nuclease_dom_sf"/>
</dbReference>
<reference evidence="2 3" key="1">
    <citation type="submission" date="2023-08" db="EMBL/GenBank/DDBJ databases">
        <title>Implementing the SeqCode for naming new Mesorhizobium species isolated from Vachellia karroo root nodules.</title>
        <authorList>
            <person name="Van Lill M."/>
        </authorList>
    </citation>
    <scope>NUCLEOTIDE SEQUENCE [LARGE SCALE GENOMIC DNA]</scope>
    <source>
        <strain evidence="2 3">VK22B</strain>
    </source>
</reference>
<keyword evidence="1" id="KW-0732">Signal</keyword>
<feature type="signal peptide" evidence="1">
    <location>
        <begin position="1"/>
        <end position="26"/>
    </location>
</feature>
<keyword evidence="3" id="KW-1185">Reference proteome</keyword>
<organism evidence="2 3">
    <name type="scientific">Mesorhizobium captivum</name>
    <dbReference type="NCBI Taxonomy" id="3072319"/>
    <lineage>
        <taxon>Bacteria</taxon>
        <taxon>Pseudomonadati</taxon>
        <taxon>Pseudomonadota</taxon>
        <taxon>Alphaproteobacteria</taxon>
        <taxon>Hyphomicrobiales</taxon>
        <taxon>Phyllobacteriaceae</taxon>
        <taxon>Mesorhizobium</taxon>
    </lineage>
</organism>
<gene>
    <name evidence="2" type="ORF">RFN29_09175</name>
</gene>
<dbReference type="RefSeq" id="WP_320225779.1">
    <property type="nucleotide sequence ID" value="NZ_JAVIJB010000005.1"/>
</dbReference>
<evidence type="ECO:0000313" key="3">
    <source>
        <dbReference type="Proteomes" id="UP001271249"/>
    </source>
</evidence>
<dbReference type="SUPFAM" id="SSF48537">
    <property type="entry name" value="Phospholipase C/P1 nuclease"/>
    <property type="match status" value="1"/>
</dbReference>
<dbReference type="Gene3D" id="1.10.575.10">
    <property type="entry name" value="P1 Nuclease"/>
    <property type="match status" value="1"/>
</dbReference>
<evidence type="ECO:0000313" key="2">
    <source>
        <dbReference type="EMBL" id="MDX8491750.1"/>
    </source>
</evidence>
<sequence length="77" mass="8322">MNWKAAAVSCLATMLIGGAMCGRALAWGQEGHAVIAEIAQHRLSQNAYDMIEQLLRSHLKLSAGCRHRLARIQPGPA</sequence>
<proteinExistence type="predicted"/>
<protein>
    <submittedName>
        <fullName evidence="2">Uncharacterized protein</fullName>
    </submittedName>
</protein>
<dbReference type="Proteomes" id="UP001271249">
    <property type="component" value="Unassembled WGS sequence"/>
</dbReference>
<dbReference type="EMBL" id="JAVIJC010000007">
    <property type="protein sequence ID" value="MDX8491750.1"/>
    <property type="molecule type" value="Genomic_DNA"/>
</dbReference>
<comment type="caution">
    <text evidence="2">The sequence shown here is derived from an EMBL/GenBank/DDBJ whole genome shotgun (WGS) entry which is preliminary data.</text>
</comment>
<evidence type="ECO:0000256" key="1">
    <source>
        <dbReference type="SAM" id="SignalP"/>
    </source>
</evidence>
<name>A0ABU4Z0C7_9HYPH</name>
<feature type="chain" id="PRO_5046315629" evidence="1">
    <location>
        <begin position="27"/>
        <end position="77"/>
    </location>
</feature>